<dbReference type="InterPro" id="IPR051316">
    <property type="entry name" value="Zinc-reg_GTPase_activator"/>
</dbReference>
<dbReference type="EMBL" id="JAFKCV010000002">
    <property type="protein sequence ID" value="MBN7824720.1"/>
    <property type="molecule type" value="Genomic_DNA"/>
</dbReference>
<evidence type="ECO:0000313" key="3">
    <source>
        <dbReference type="Proteomes" id="UP000664654"/>
    </source>
</evidence>
<dbReference type="Pfam" id="PF02492">
    <property type="entry name" value="cobW"/>
    <property type="match status" value="1"/>
</dbReference>
<dbReference type="PANTHER" id="PTHR13748:SF46">
    <property type="entry name" value="ZINC CHAPERONE YEIR"/>
    <property type="match status" value="1"/>
</dbReference>
<dbReference type="SUPFAM" id="SSF52540">
    <property type="entry name" value="P-loop containing nucleoside triphosphate hydrolases"/>
    <property type="match status" value="1"/>
</dbReference>
<keyword evidence="3" id="KW-1185">Reference proteome</keyword>
<dbReference type="PANTHER" id="PTHR13748">
    <property type="entry name" value="COBW-RELATED"/>
    <property type="match status" value="1"/>
</dbReference>
<reference evidence="2" key="1">
    <citation type="submission" date="2021-03" db="EMBL/GenBank/DDBJ databases">
        <title>novel species isolated from a fishpond in China.</title>
        <authorList>
            <person name="Lu H."/>
            <person name="Cai Z."/>
        </authorList>
    </citation>
    <scope>NUCLEOTIDE SEQUENCE</scope>
    <source>
        <strain evidence="2">JCM 30855</strain>
    </source>
</reference>
<dbReference type="RefSeq" id="WP_206572812.1">
    <property type="nucleotide sequence ID" value="NZ_JAFKCV010000002.1"/>
</dbReference>
<sequence length="330" mass="35939">MKGWQKPVSTNIITGFLGVGKSTAILHLLGQKPAQESWAILVNEFGEIGVDGGLLAQSGQQDVVIKEIPGGCMCCASGLPMQISLNLLLARKRPDRLLIEPTGLGHPAEVLATLSGEQYRGVLTLEQTLTLVDARKVHDERYRKHEIFNQQLEVADQIIANKTDLYASGDVQALDDFLAQQHITAPRHRVSHGQIPLDWLKGKAGYSHLALTNAVGGVGEELAGLVAPESGLIRRQGQGEGFASCGWIFARHSRFEFNGLMSLLLGLDMERLKGILHTDQGWFVFNLADGVMSTGSIEDAPDSRLECISIALPLPEWDVLEQALVRLLVD</sequence>
<protein>
    <submittedName>
        <fullName evidence="2">GTP-binding protein</fullName>
    </submittedName>
</protein>
<proteinExistence type="predicted"/>
<gene>
    <name evidence="2" type="ORF">J0A66_05705</name>
</gene>
<dbReference type="Gene3D" id="3.40.50.300">
    <property type="entry name" value="P-loop containing nucleotide triphosphate hydrolases"/>
    <property type="match status" value="1"/>
</dbReference>
<dbReference type="AlphaFoldDB" id="A0A939DLF2"/>
<dbReference type="InterPro" id="IPR003495">
    <property type="entry name" value="CobW/HypB/UreG_nucleotide-bd"/>
</dbReference>
<comment type="caution">
    <text evidence="2">The sequence shown here is derived from an EMBL/GenBank/DDBJ whole genome shotgun (WGS) entry which is preliminary data.</text>
</comment>
<dbReference type="Proteomes" id="UP000664654">
    <property type="component" value="Unassembled WGS sequence"/>
</dbReference>
<name>A0A939DLF2_9ALTE</name>
<dbReference type="GO" id="GO:0005737">
    <property type="term" value="C:cytoplasm"/>
    <property type="evidence" value="ECO:0007669"/>
    <property type="project" value="TreeGrafter"/>
</dbReference>
<accession>A0A939DLF2</accession>
<dbReference type="InterPro" id="IPR027417">
    <property type="entry name" value="P-loop_NTPase"/>
</dbReference>
<organism evidence="2 3">
    <name type="scientific">Bowmanella dokdonensis</name>
    <dbReference type="NCBI Taxonomy" id="751969"/>
    <lineage>
        <taxon>Bacteria</taxon>
        <taxon>Pseudomonadati</taxon>
        <taxon>Pseudomonadota</taxon>
        <taxon>Gammaproteobacteria</taxon>
        <taxon>Alteromonadales</taxon>
        <taxon>Alteromonadaceae</taxon>
        <taxon>Bowmanella</taxon>
    </lineage>
</organism>
<feature type="domain" description="CobW/HypB/UreG nucleotide-binding" evidence="1">
    <location>
        <begin position="11"/>
        <end position="177"/>
    </location>
</feature>
<evidence type="ECO:0000313" key="2">
    <source>
        <dbReference type="EMBL" id="MBN7824720.1"/>
    </source>
</evidence>
<dbReference type="CDD" id="cd03112">
    <property type="entry name" value="CobW-like"/>
    <property type="match status" value="1"/>
</dbReference>
<evidence type="ECO:0000259" key="1">
    <source>
        <dbReference type="Pfam" id="PF02492"/>
    </source>
</evidence>